<evidence type="ECO:0000256" key="2">
    <source>
        <dbReference type="ARBA" id="ARBA00010489"/>
    </source>
</evidence>
<keyword evidence="4" id="KW-0698">rRNA processing</keyword>
<dbReference type="InterPro" id="IPR036397">
    <property type="entry name" value="RNaseH_sf"/>
</dbReference>
<dbReference type="InterPro" id="IPR013520">
    <property type="entry name" value="Ribonucl_H"/>
</dbReference>
<feature type="compositionally biased region" description="Basic and acidic residues" evidence="10">
    <location>
        <begin position="401"/>
        <end position="414"/>
    </location>
</feature>
<feature type="compositionally biased region" description="Gly residues" evidence="10">
    <location>
        <begin position="61"/>
        <end position="71"/>
    </location>
</feature>
<dbReference type="PANTHER" id="PTHR12801">
    <property type="entry name" value="RNA EXONUCLEASE REXO1 / RECO3 FAMILY MEMBER-RELATED"/>
    <property type="match status" value="1"/>
</dbReference>
<protein>
    <recommendedName>
        <fullName evidence="3">RNA exonuclease 4</fullName>
    </recommendedName>
</protein>
<dbReference type="CDD" id="cd06144">
    <property type="entry name" value="REX4_like"/>
    <property type="match status" value="1"/>
</dbReference>
<dbReference type="GO" id="GO:0006364">
    <property type="term" value="P:rRNA processing"/>
    <property type="evidence" value="ECO:0007669"/>
    <property type="project" value="UniProtKB-KW"/>
</dbReference>
<comment type="subcellular location">
    <subcellularLocation>
        <location evidence="1">Nucleus</location>
    </subcellularLocation>
</comment>
<evidence type="ECO:0000256" key="1">
    <source>
        <dbReference type="ARBA" id="ARBA00004123"/>
    </source>
</evidence>
<evidence type="ECO:0000256" key="8">
    <source>
        <dbReference type="ARBA" id="ARBA00023242"/>
    </source>
</evidence>
<name>A0A7S4K680_9STRA</name>
<keyword evidence="7" id="KW-0269">Exonuclease</keyword>
<evidence type="ECO:0000256" key="7">
    <source>
        <dbReference type="ARBA" id="ARBA00022839"/>
    </source>
</evidence>
<dbReference type="PANTHER" id="PTHR12801:SF45">
    <property type="entry name" value="RNA EXONUCLEASE 4"/>
    <property type="match status" value="1"/>
</dbReference>
<gene>
    <name evidence="12" type="ORF">OAUR00152_LOCUS39843</name>
</gene>
<comment type="similarity">
    <text evidence="2">Belongs to the REXO4 family.</text>
</comment>
<feature type="region of interest" description="Disordered" evidence="10">
    <location>
        <begin position="382"/>
        <end position="414"/>
    </location>
</feature>
<evidence type="ECO:0000256" key="3">
    <source>
        <dbReference type="ARBA" id="ARBA00016937"/>
    </source>
</evidence>
<dbReference type="GO" id="GO:0005634">
    <property type="term" value="C:nucleus"/>
    <property type="evidence" value="ECO:0007669"/>
    <property type="project" value="UniProtKB-SubCell"/>
</dbReference>
<dbReference type="EMBL" id="HBKQ01058274">
    <property type="protein sequence ID" value="CAE2284994.1"/>
    <property type="molecule type" value="Transcribed_RNA"/>
</dbReference>
<organism evidence="12">
    <name type="scientific">Odontella aurita</name>
    <dbReference type="NCBI Taxonomy" id="265563"/>
    <lineage>
        <taxon>Eukaryota</taxon>
        <taxon>Sar</taxon>
        <taxon>Stramenopiles</taxon>
        <taxon>Ochrophyta</taxon>
        <taxon>Bacillariophyta</taxon>
        <taxon>Mediophyceae</taxon>
        <taxon>Biddulphiophycidae</taxon>
        <taxon>Eupodiscales</taxon>
        <taxon>Odontellaceae</taxon>
        <taxon>Odontella</taxon>
    </lineage>
</organism>
<accession>A0A7S4K680</accession>
<keyword evidence="8" id="KW-0539">Nucleus</keyword>
<reference evidence="12" key="1">
    <citation type="submission" date="2021-01" db="EMBL/GenBank/DDBJ databases">
        <authorList>
            <person name="Corre E."/>
            <person name="Pelletier E."/>
            <person name="Niang G."/>
            <person name="Scheremetjew M."/>
            <person name="Finn R."/>
            <person name="Kale V."/>
            <person name="Holt S."/>
            <person name="Cochrane G."/>
            <person name="Meng A."/>
            <person name="Brown T."/>
            <person name="Cohen L."/>
        </authorList>
    </citation>
    <scope>NUCLEOTIDE SEQUENCE</scope>
    <source>
        <strain evidence="12">Isolate 1302-5</strain>
    </source>
</reference>
<dbReference type="Gene3D" id="3.30.420.10">
    <property type="entry name" value="Ribonuclease H-like superfamily/Ribonuclease H"/>
    <property type="match status" value="1"/>
</dbReference>
<feature type="region of interest" description="Disordered" evidence="10">
    <location>
        <begin position="1"/>
        <end position="170"/>
    </location>
</feature>
<dbReference type="InterPro" id="IPR047021">
    <property type="entry name" value="REXO1/3/4-like"/>
</dbReference>
<evidence type="ECO:0000256" key="9">
    <source>
        <dbReference type="ARBA" id="ARBA00025599"/>
    </source>
</evidence>
<feature type="domain" description="Exonuclease" evidence="11">
    <location>
        <begin position="204"/>
        <end position="383"/>
    </location>
</feature>
<dbReference type="Pfam" id="PF00929">
    <property type="entry name" value="RNase_T"/>
    <property type="match status" value="1"/>
</dbReference>
<keyword evidence="5" id="KW-0540">Nuclease</keyword>
<dbReference type="InterPro" id="IPR012337">
    <property type="entry name" value="RNaseH-like_sf"/>
</dbReference>
<sequence length="414" mass="44819">MANFYMSKKAKADARSRKRRREKTRKQRASERASSASKGGEEDDGGSGEAGEANAVEEGNDGGGAGGGGGEAEAAAAASAATVREPPGLAGKALRKFRKDARRREREAGRDPAKLRFLAEGEELEKEKKAGKRKKGDDDGGDDDGQSNQSKKRPRKGDPKNGKKPLFPRINDLIAQDESRRAAEKSESARLQTLASVPPSVKSRYVALDCEMVGTGPGGKTSVLARTSLVGWDGEVLLDTFVIVPDRVTDFRTFVSGVRPEDIRGPSGDDGEGGRKGAMDPAECRRRVADLLDGKVLVGHGLKNDLKALFASHPRSDIRDTAAYRPFMRPGRGGGRLRPRKLRDLAAEYANVTVQGEGEAHSSVDDARAAMEVYKYARKRWEKDVEEWSRRSGGGGGRQQKRSDKRNTGAEEED</sequence>
<keyword evidence="6" id="KW-0378">Hydrolase</keyword>
<dbReference type="GO" id="GO:0008408">
    <property type="term" value="F:3'-5' exonuclease activity"/>
    <property type="evidence" value="ECO:0007669"/>
    <property type="project" value="InterPro"/>
</dbReference>
<evidence type="ECO:0000259" key="11">
    <source>
        <dbReference type="SMART" id="SM00479"/>
    </source>
</evidence>
<dbReference type="SMART" id="SM00479">
    <property type="entry name" value="EXOIII"/>
    <property type="match status" value="1"/>
</dbReference>
<evidence type="ECO:0000313" key="12">
    <source>
        <dbReference type="EMBL" id="CAE2284994.1"/>
    </source>
</evidence>
<dbReference type="GO" id="GO:0003676">
    <property type="term" value="F:nucleic acid binding"/>
    <property type="evidence" value="ECO:0007669"/>
    <property type="project" value="InterPro"/>
</dbReference>
<dbReference type="InterPro" id="IPR037431">
    <property type="entry name" value="REX4_DEDDh_dom"/>
</dbReference>
<evidence type="ECO:0000256" key="6">
    <source>
        <dbReference type="ARBA" id="ARBA00022801"/>
    </source>
</evidence>
<evidence type="ECO:0000256" key="10">
    <source>
        <dbReference type="SAM" id="MobiDB-lite"/>
    </source>
</evidence>
<evidence type="ECO:0000256" key="4">
    <source>
        <dbReference type="ARBA" id="ARBA00022552"/>
    </source>
</evidence>
<proteinExistence type="inferred from homology"/>
<feature type="compositionally biased region" description="Basic and acidic residues" evidence="10">
    <location>
        <begin position="102"/>
        <end position="119"/>
    </location>
</feature>
<comment type="function">
    <text evidence="9">Exoribonuclease involved in ribosome biosynthesis. Involved in the processing of ITS1, the internal transcribed spacer localized between the 18S and 5.8S rRNAs.</text>
</comment>
<feature type="compositionally biased region" description="Low complexity" evidence="10">
    <location>
        <begin position="72"/>
        <end position="81"/>
    </location>
</feature>
<feature type="compositionally biased region" description="Basic residues" evidence="10">
    <location>
        <begin position="16"/>
        <end position="27"/>
    </location>
</feature>
<dbReference type="SUPFAM" id="SSF53098">
    <property type="entry name" value="Ribonuclease H-like"/>
    <property type="match status" value="1"/>
</dbReference>
<dbReference type="AlphaFoldDB" id="A0A7S4K680"/>
<evidence type="ECO:0000256" key="5">
    <source>
        <dbReference type="ARBA" id="ARBA00022722"/>
    </source>
</evidence>